<feature type="coiled-coil region" evidence="1">
    <location>
        <begin position="99"/>
        <end position="126"/>
    </location>
</feature>
<evidence type="ECO:0000313" key="3">
    <source>
        <dbReference type="EMBL" id="KAG9249250.1"/>
    </source>
</evidence>
<dbReference type="AlphaFoldDB" id="A0A9P7ZC48"/>
<feature type="region of interest" description="Disordered" evidence="2">
    <location>
        <begin position="182"/>
        <end position="216"/>
    </location>
</feature>
<comment type="caution">
    <text evidence="3">The sequence shown here is derived from an EMBL/GenBank/DDBJ whole genome shotgun (WGS) entry which is preliminary data.</text>
</comment>
<keyword evidence="1" id="KW-0175">Coiled coil</keyword>
<dbReference type="EMBL" id="MU253737">
    <property type="protein sequence ID" value="KAG9249250.1"/>
    <property type="molecule type" value="Genomic_DNA"/>
</dbReference>
<evidence type="ECO:0000256" key="2">
    <source>
        <dbReference type="SAM" id="MobiDB-lite"/>
    </source>
</evidence>
<organism evidence="3 4">
    <name type="scientific">Calycina marina</name>
    <dbReference type="NCBI Taxonomy" id="1763456"/>
    <lineage>
        <taxon>Eukaryota</taxon>
        <taxon>Fungi</taxon>
        <taxon>Dikarya</taxon>
        <taxon>Ascomycota</taxon>
        <taxon>Pezizomycotina</taxon>
        <taxon>Leotiomycetes</taxon>
        <taxon>Helotiales</taxon>
        <taxon>Pezizellaceae</taxon>
        <taxon>Calycina</taxon>
    </lineage>
</organism>
<name>A0A9P7ZC48_9HELO</name>
<reference evidence="3" key="1">
    <citation type="journal article" date="2021" name="IMA Fungus">
        <title>Genomic characterization of three marine fungi, including Emericellopsis atlantica sp. nov. with signatures of a generalist lifestyle and marine biomass degradation.</title>
        <authorList>
            <person name="Hagestad O.C."/>
            <person name="Hou L."/>
            <person name="Andersen J.H."/>
            <person name="Hansen E.H."/>
            <person name="Altermark B."/>
            <person name="Li C."/>
            <person name="Kuhnert E."/>
            <person name="Cox R.J."/>
            <person name="Crous P.W."/>
            <person name="Spatafora J.W."/>
            <person name="Lail K."/>
            <person name="Amirebrahimi M."/>
            <person name="Lipzen A."/>
            <person name="Pangilinan J."/>
            <person name="Andreopoulos W."/>
            <person name="Hayes R.D."/>
            <person name="Ng V."/>
            <person name="Grigoriev I.V."/>
            <person name="Jackson S.A."/>
            <person name="Sutton T.D.S."/>
            <person name="Dobson A.D.W."/>
            <person name="Rama T."/>
        </authorList>
    </citation>
    <scope>NUCLEOTIDE SEQUENCE</scope>
    <source>
        <strain evidence="3">TRa3180A</strain>
    </source>
</reference>
<proteinExistence type="predicted"/>
<evidence type="ECO:0000256" key="1">
    <source>
        <dbReference type="SAM" id="Coils"/>
    </source>
</evidence>
<dbReference type="Proteomes" id="UP000887226">
    <property type="component" value="Unassembled WGS sequence"/>
</dbReference>
<protein>
    <submittedName>
        <fullName evidence="3">Uncharacterized protein</fullName>
    </submittedName>
</protein>
<feature type="compositionally biased region" description="Polar residues" evidence="2">
    <location>
        <begin position="196"/>
        <end position="216"/>
    </location>
</feature>
<keyword evidence="4" id="KW-1185">Reference proteome</keyword>
<sequence>MLYRSFLPCVVGGKVVEVFELSRTSRTHCNGEQLLYSPAPDKVMLHDLLTLECNSAGQGLPFRAFNTSSGSEGLLPIRTFATEREKIPGYIRSQDSLWLDNLQKRVEQDSNQYQRHIDELTEANNEVLVASQALRKLKPNEDQRSHNLLMAIWSQKVLGKRARPEAGDRAGLGVQQVVSLLSDEDNTEPTPRAEAQVQNAQQPRTETQRANRSYTHQRAAARGMAHITSGELIDALIASDKYNIRTGYQCLWQNTNINS</sequence>
<gene>
    <name evidence="3" type="ORF">BJ878DRAFT_571633</name>
</gene>
<evidence type="ECO:0000313" key="4">
    <source>
        <dbReference type="Proteomes" id="UP000887226"/>
    </source>
</evidence>
<accession>A0A9P7ZC48</accession>